<dbReference type="PROSITE" id="PS00108">
    <property type="entry name" value="PROTEIN_KINASE_ST"/>
    <property type="match status" value="1"/>
</dbReference>
<feature type="compositionally biased region" description="Basic and acidic residues" evidence="17">
    <location>
        <begin position="195"/>
        <end position="221"/>
    </location>
</feature>
<dbReference type="InterPro" id="IPR017441">
    <property type="entry name" value="Protein_kinase_ATP_BS"/>
</dbReference>
<dbReference type="Pfam" id="PF00069">
    <property type="entry name" value="Pkinase"/>
    <property type="match status" value="1"/>
</dbReference>
<comment type="catalytic activity">
    <reaction evidence="14">
        <text>L-seryl-[protein] + ATP = O-phospho-L-seryl-[protein] + ADP + H(+)</text>
        <dbReference type="Rhea" id="RHEA:17989"/>
        <dbReference type="Rhea" id="RHEA-COMP:9863"/>
        <dbReference type="Rhea" id="RHEA-COMP:11604"/>
        <dbReference type="ChEBI" id="CHEBI:15378"/>
        <dbReference type="ChEBI" id="CHEBI:29999"/>
        <dbReference type="ChEBI" id="CHEBI:30616"/>
        <dbReference type="ChEBI" id="CHEBI:83421"/>
        <dbReference type="ChEBI" id="CHEBI:456216"/>
        <dbReference type="EC" id="2.7.11.22"/>
    </reaction>
</comment>
<feature type="compositionally biased region" description="Basic and acidic residues" evidence="17">
    <location>
        <begin position="358"/>
        <end position="378"/>
    </location>
</feature>
<dbReference type="FunFam" id="3.30.200.20:FF:000074">
    <property type="entry name" value="cyclin-dependent kinase 12 isoform X2"/>
    <property type="match status" value="1"/>
</dbReference>
<name>A0A146KUK1_LYGHE</name>
<feature type="compositionally biased region" description="Basic residues" evidence="17">
    <location>
        <begin position="330"/>
        <end position="342"/>
    </location>
</feature>
<feature type="compositionally biased region" description="Basic and acidic residues" evidence="17">
    <location>
        <begin position="515"/>
        <end position="525"/>
    </location>
</feature>
<dbReference type="InterPro" id="IPR000719">
    <property type="entry name" value="Prot_kinase_dom"/>
</dbReference>
<evidence type="ECO:0000256" key="1">
    <source>
        <dbReference type="ARBA" id="ARBA00004123"/>
    </source>
</evidence>
<dbReference type="InterPro" id="IPR011009">
    <property type="entry name" value="Kinase-like_dom_sf"/>
</dbReference>
<feature type="compositionally biased region" description="Basic and acidic residues" evidence="17">
    <location>
        <begin position="546"/>
        <end position="561"/>
    </location>
</feature>
<dbReference type="FunFam" id="1.10.510.10:FF:000102">
    <property type="entry name" value="cyclin-dependent kinase 12 isoform X1"/>
    <property type="match status" value="1"/>
</dbReference>
<evidence type="ECO:0000256" key="14">
    <source>
        <dbReference type="ARBA" id="ARBA00048367"/>
    </source>
</evidence>
<feature type="compositionally biased region" description="Low complexity" evidence="17">
    <location>
        <begin position="473"/>
        <end position="483"/>
    </location>
</feature>
<dbReference type="InterPro" id="IPR008271">
    <property type="entry name" value="Ser/Thr_kinase_AS"/>
</dbReference>
<dbReference type="PROSITE" id="PS00107">
    <property type="entry name" value="PROTEIN_KINASE_ATP"/>
    <property type="match status" value="1"/>
</dbReference>
<comment type="similarity">
    <text evidence="2">Belongs to the protein kinase superfamily. CMGC Ser/Thr protein kinase family. CDC2/CDKX subfamily.</text>
</comment>
<evidence type="ECO:0000256" key="5">
    <source>
        <dbReference type="ARBA" id="ARBA00022527"/>
    </source>
</evidence>
<dbReference type="Gene3D" id="1.10.510.10">
    <property type="entry name" value="Transferase(Phosphotransferase) domain 1"/>
    <property type="match status" value="1"/>
</dbReference>
<keyword evidence="6" id="KW-0808">Transferase</keyword>
<reference evidence="19" key="1">
    <citation type="journal article" date="2016" name="Gigascience">
        <title>De novo construction of an expanded transcriptome assembly for the western tarnished plant bug, Lygus hesperus.</title>
        <authorList>
            <person name="Tassone E.E."/>
            <person name="Geib S.M."/>
            <person name="Hall B."/>
            <person name="Fabrick J.A."/>
            <person name="Brent C.S."/>
            <person name="Hull J.J."/>
        </authorList>
    </citation>
    <scope>NUCLEOTIDE SEQUENCE</scope>
</reference>
<evidence type="ECO:0000256" key="7">
    <source>
        <dbReference type="ARBA" id="ARBA00022741"/>
    </source>
</evidence>
<dbReference type="GO" id="GO:0032968">
    <property type="term" value="P:positive regulation of transcription elongation by RNA polymerase II"/>
    <property type="evidence" value="ECO:0007669"/>
    <property type="project" value="TreeGrafter"/>
</dbReference>
<evidence type="ECO:0000256" key="9">
    <source>
        <dbReference type="ARBA" id="ARBA00022840"/>
    </source>
</evidence>
<keyword evidence="10" id="KW-0539">Nucleus</keyword>
<feature type="compositionally biased region" description="Pro residues" evidence="17">
    <location>
        <begin position="638"/>
        <end position="671"/>
    </location>
</feature>
<dbReference type="EC" id="2.7.11.22" evidence="4"/>
<feature type="compositionally biased region" description="Low complexity" evidence="17">
    <location>
        <begin position="499"/>
        <end position="513"/>
    </location>
</feature>
<gene>
    <name evidence="19" type="primary">Cdk12_10</name>
    <name evidence="19" type="ORF">g.68932</name>
</gene>
<evidence type="ECO:0000256" key="6">
    <source>
        <dbReference type="ARBA" id="ARBA00022679"/>
    </source>
</evidence>
<accession>A0A146KUK1</accession>
<feature type="compositionally biased region" description="Polar residues" evidence="17">
    <location>
        <begin position="105"/>
        <end position="118"/>
    </location>
</feature>
<feature type="compositionally biased region" description="Basic and acidic residues" evidence="17">
    <location>
        <begin position="305"/>
        <end position="314"/>
    </location>
</feature>
<feature type="region of interest" description="Disordered" evidence="17">
    <location>
        <begin position="1141"/>
        <end position="1193"/>
    </location>
</feature>
<dbReference type="GO" id="GO:0008353">
    <property type="term" value="F:RNA polymerase II CTD heptapeptide repeat kinase activity"/>
    <property type="evidence" value="ECO:0007669"/>
    <property type="project" value="UniProtKB-EC"/>
</dbReference>
<protein>
    <recommendedName>
        <fullName evidence="11">Cyclin-dependent kinase 12</fullName>
        <ecNumber evidence="4">2.7.11.22</ecNumber>
        <ecNumber evidence="3">2.7.11.23</ecNumber>
    </recommendedName>
    <alternativeName>
        <fullName evidence="12">Cell division protein kinase 12</fullName>
    </alternativeName>
</protein>
<dbReference type="SMART" id="SM00220">
    <property type="entry name" value="S_TKc"/>
    <property type="match status" value="1"/>
</dbReference>
<keyword evidence="8 19" id="KW-0418">Kinase</keyword>
<evidence type="ECO:0000256" key="11">
    <source>
        <dbReference type="ARBA" id="ARBA00040213"/>
    </source>
</evidence>
<proteinExistence type="inferred from homology"/>
<feature type="compositionally biased region" description="Basic and acidic residues" evidence="17">
    <location>
        <begin position="21"/>
        <end position="37"/>
    </location>
</feature>
<feature type="compositionally biased region" description="Basic residues" evidence="17">
    <location>
        <begin position="144"/>
        <end position="171"/>
    </location>
</feature>
<evidence type="ECO:0000256" key="16">
    <source>
        <dbReference type="PROSITE-ProRule" id="PRU10141"/>
    </source>
</evidence>
<dbReference type="PROSITE" id="PS50011">
    <property type="entry name" value="PROTEIN_KINASE_DOM"/>
    <property type="match status" value="1"/>
</dbReference>
<feature type="binding site" evidence="16">
    <location>
        <position position="838"/>
    </location>
    <ligand>
        <name>ATP</name>
        <dbReference type="ChEBI" id="CHEBI:30616"/>
    </ligand>
</feature>
<evidence type="ECO:0000256" key="3">
    <source>
        <dbReference type="ARBA" id="ARBA00012409"/>
    </source>
</evidence>
<organism evidence="19">
    <name type="scientific">Lygus hesperus</name>
    <name type="common">Western plant bug</name>
    <dbReference type="NCBI Taxonomy" id="30085"/>
    <lineage>
        <taxon>Eukaryota</taxon>
        <taxon>Metazoa</taxon>
        <taxon>Ecdysozoa</taxon>
        <taxon>Arthropoda</taxon>
        <taxon>Hexapoda</taxon>
        <taxon>Insecta</taxon>
        <taxon>Pterygota</taxon>
        <taxon>Neoptera</taxon>
        <taxon>Paraneoptera</taxon>
        <taxon>Hemiptera</taxon>
        <taxon>Heteroptera</taxon>
        <taxon>Panheteroptera</taxon>
        <taxon>Cimicomorpha</taxon>
        <taxon>Miridae</taxon>
        <taxon>Mirini</taxon>
        <taxon>Lygus</taxon>
    </lineage>
</organism>
<feature type="compositionally biased region" description="Basic and acidic residues" evidence="17">
    <location>
        <begin position="402"/>
        <end position="412"/>
    </location>
</feature>
<feature type="compositionally biased region" description="Basic residues" evidence="17">
    <location>
        <begin position="295"/>
        <end position="304"/>
    </location>
</feature>
<dbReference type="EMBL" id="GDHC01018466">
    <property type="protein sequence ID" value="JAQ00163.1"/>
    <property type="molecule type" value="Transcribed_RNA"/>
</dbReference>
<feature type="compositionally biased region" description="Low complexity" evidence="17">
    <location>
        <begin position="681"/>
        <end position="690"/>
    </location>
</feature>
<dbReference type="InterPro" id="IPR050108">
    <property type="entry name" value="CDK"/>
</dbReference>
<feature type="compositionally biased region" description="Basic and acidic residues" evidence="17">
    <location>
        <begin position="246"/>
        <end position="256"/>
    </location>
</feature>
<feature type="compositionally biased region" description="Polar residues" evidence="17">
    <location>
        <begin position="1172"/>
        <end position="1182"/>
    </location>
</feature>
<feature type="compositionally biased region" description="Basic and acidic residues" evidence="17">
    <location>
        <begin position="46"/>
        <end position="60"/>
    </location>
</feature>
<keyword evidence="7 16" id="KW-0547">Nucleotide-binding</keyword>
<evidence type="ECO:0000313" key="19">
    <source>
        <dbReference type="EMBL" id="JAQ00163.1"/>
    </source>
</evidence>
<evidence type="ECO:0000256" key="4">
    <source>
        <dbReference type="ARBA" id="ARBA00012425"/>
    </source>
</evidence>
<evidence type="ECO:0000259" key="18">
    <source>
        <dbReference type="PROSITE" id="PS50011"/>
    </source>
</evidence>
<keyword evidence="5" id="KW-0723">Serine/threonine-protein kinase</keyword>
<evidence type="ECO:0000256" key="2">
    <source>
        <dbReference type="ARBA" id="ARBA00006485"/>
    </source>
</evidence>
<sequence>MPSYDGNDKQSSHKKKKKRSSHMDKGEKKKRVKDPERKSKKKKKSRSNDEVKNSVKKLVEYSDVSSEELSSPEAGEIQSEDSPTPCHGIYTPPPLPMFPRRLSSESRGTYSRSPSLVQSRGEWDGISSKSRKHKASVSPSAYSRVKKEKKKKSSRKHSPSHKKKKKKRSKSKDRVVREEESPEPSMRKSRKDHGHVKEKASRSSSRTVEHLFEDGSKNGSDHHHRLPINDMEVTIPVNRSNPTPPIHEDYSRDGFRRGVPVSPQSLEEGERPIRTPSPELPLTRSPTPVAYPKESRRKSRTPRRKVSESPESRRRSSKKRAATPPPMPRHEHHSRSSRRRSRSPAPTSRGRRRTPSIEYEREREERMRWSRDSHDRHISPVRHVSRRDESPYSAAKKRKRHDSREVRHEKPREKHKKRRHHSRSKSRSPLRVRRSVSRSKSWRRSRTRSPPSRLRELSRSPRHSRTPPRHAHASPSPYRSPLPSRRRSRTPPHRRVPKKISPSGSASRSPTSSKKIKELTGRTKMSETSLFAELVKDKNMRELAMKRLAELGKKPEEEDKPPLPPPDLAEGDDITVCDMADSCDGISMPEAPCPPMKPPSFFAEHMDILPSDIPPPPAPPPDLMREVLLETSDAACLPPSPPPVVHNIAPPPDPPAPPPHKTPLAPLPLPPGMTDLDIIDSPPSRSQSPLSQPPPSIMPANLHSSSLPPLPTKVNPPPPPPRKKGITDLPLPPVSVDDMVADEDLTSTPPHGSSASSRKSSSTVSPAGPYLYKARKATGRLIRPKILYKGKARTLPPPKSWGERCVDVFEVIAHIGEGTYGQVYKAKDRQTGELVALKKVRMENEKDGFPITAVREIKILRQLNHKNIVNLREIVTDKQNALDFKKDKGSFYLVFEYMDHDLMGLLESGMVEFAEQHNASIMRQLLEGLNYCHKKNFLHRDIKCSNILMNNKGEVKLADFGLARLYNAEDRQRPYTNKVITLWYRPPELLLGEERYGPAIDVWSCGCILGELFLKKPLFPNPNEMMQLEIISRLCGTPTPAVWPTVIQLPLWNMLKAKKVHRRRLREEFSFMPASALDLLDRMLELDPNKRITAESALKSSWLKNIVPEKMMPPQLPTWQDCHELWSKKQRRQMKEQAEVQQLRVEDTGGSPNKSRNDRVDSSSKALKMEASSMNSRRSGYHNSMGPPMDSPLNNTPPVPVPVRQLNHTKPSHEDLLNKQLSSLAHSLANKQPIRVHQLLALHGDKESDPATYSLVDTLRNELRVAAARSNNGNGKLDPKQMVFYPLAENNMPSGLLVGTGAYRSTLATDTVRTTLASLMSRFNQPEAALALQPLGSSSHYIPKL</sequence>
<dbReference type="GO" id="GO:0030332">
    <property type="term" value="F:cyclin binding"/>
    <property type="evidence" value="ECO:0007669"/>
    <property type="project" value="TreeGrafter"/>
</dbReference>
<evidence type="ECO:0000256" key="8">
    <source>
        <dbReference type="ARBA" id="ARBA00022777"/>
    </source>
</evidence>
<feature type="region of interest" description="Disordered" evidence="17">
    <location>
        <begin position="629"/>
        <end position="768"/>
    </location>
</feature>
<feature type="compositionally biased region" description="Basic residues" evidence="17">
    <location>
        <begin position="460"/>
        <end position="472"/>
    </location>
</feature>
<evidence type="ECO:0000256" key="13">
    <source>
        <dbReference type="ARBA" id="ARBA00047811"/>
    </source>
</evidence>
<comment type="subcellular location">
    <subcellularLocation>
        <location evidence="1">Nucleus</location>
    </subcellularLocation>
</comment>
<dbReference type="SUPFAM" id="SSF56112">
    <property type="entry name" value="Protein kinase-like (PK-like)"/>
    <property type="match status" value="1"/>
</dbReference>
<dbReference type="PANTHER" id="PTHR24056">
    <property type="entry name" value="CELL DIVISION PROTEIN KINASE"/>
    <property type="match status" value="1"/>
</dbReference>
<comment type="catalytic activity">
    <reaction evidence="13">
        <text>L-threonyl-[protein] + ATP = O-phospho-L-threonyl-[protein] + ADP + H(+)</text>
        <dbReference type="Rhea" id="RHEA:46608"/>
        <dbReference type="Rhea" id="RHEA-COMP:11060"/>
        <dbReference type="Rhea" id="RHEA-COMP:11605"/>
        <dbReference type="ChEBI" id="CHEBI:15378"/>
        <dbReference type="ChEBI" id="CHEBI:30013"/>
        <dbReference type="ChEBI" id="CHEBI:30616"/>
        <dbReference type="ChEBI" id="CHEBI:61977"/>
        <dbReference type="ChEBI" id="CHEBI:456216"/>
        <dbReference type="EC" id="2.7.11.22"/>
    </reaction>
</comment>
<dbReference type="GO" id="GO:0008024">
    <property type="term" value="C:cyclin/CDK positive transcription elongation factor complex"/>
    <property type="evidence" value="ECO:0007669"/>
    <property type="project" value="TreeGrafter"/>
</dbReference>
<feature type="compositionally biased region" description="Pro residues" evidence="17">
    <location>
        <begin position="708"/>
        <end position="720"/>
    </location>
</feature>
<dbReference type="Gene3D" id="3.30.200.20">
    <property type="entry name" value="Phosphorylase Kinase, domain 1"/>
    <property type="match status" value="1"/>
</dbReference>
<evidence type="ECO:0000256" key="12">
    <source>
        <dbReference type="ARBA" id="ARBA00041920"/>
    </source>
</evidence>
<comment type="catalytic activity">
    <reaction evidence="15">
        <text>[DNA-directed RNA polymerase] + ATP = phospho-[DNA-directed RNA polymerase] + ADP + H(+)</text>
        <dbReference type="Rhea" id="RHEA:10216"/>
        <dbReference type="Rhea" id="RHEA-COMP:11321"/>
        <dbReference type="Rhea" id="RHEA-COMP:11322"/>
        <dbReference type="ChEBI" id="CHEBI:15378"/>
        <dbReference type="ChEBI" id="CHEBI:30616"/>
        <dbReference type="ChEBI" id="CHEBI:43176"/>
        <dbReference type="ChEBI" id="CHEBI:68546"/>
        <dbReference type="ChEBI" id="CHEBI:456216"/>
        <dbReference type="EC" id="2.7.11.23"/>
    </reaction>
</comment>
<evidence type="ECO:0000256" key="17">
    <source>
        <dbReference type="SAM" id="MobiDB-lite"/>
    </source>
</evidence>
<dbReference type="CDD" id="cd07864">
    <property type="entry name" value="STKc_CDK12"/>
    <property type="match status" value="1"/>
</dbReference>
<dbReference type="PANTHER" id="PTHR24056:SF546">
    <property type="entry name" value="CYCLIN-DEPENDENT KINASE 12"/>
    <property type="match status" value="1"/>
</dbReference>
<feature type="compositionally biased region" description="Low complexity" evidence="17">
    <location>
        <begin position="753"/>
        <end position="765"/>
    </location>
</feature>
<feature type="compositionally biased region" description="Basic and acidic residues" evidence="17">
    <location>
        <begin position="1"/>
        <end position="11"/>
    </location>
</feature>
<feature type="domain" description="Protein kinase" evidence="18">
    <location>
        <begin position="809"/>
        <end position="1103"/>
    </location>
</feature>
<feature type="compositionally biased region" description="Basic residues" evidence="17">
    <location>
        <begin position="484"/>
        <end position="498"/>
    </location>
</feature>
<feature type="region of interest" description="Disordered" evidence="17">
    <location>
        <begin position="1"/>
        <end position="529"/>
    </location>
</feature>
<feature type="region of interest" description="Disordered" evidence="17">
    <location>
        <begin position="546"/>
        <end position="573"/>
    </location>
</feature>
<dbReference type="EC" id="2.7.11.23" evidence="3"/>
<evidence type="ECO:0000256" key="10">
    <source>
        <dbReference type="ARBA" id="ARBA00023242"/>
    </source>
</evidence>
<evidence type="ECO:0000256" key="15">
    <source>
        <dbReference type="ARBA" id="ARBA00049280"/>
    </source>
</evidence>
<feature type="compositionally biased region" description="Basic residues" evidence="17">
    <location>
        <begin position="413"/>
        <end position="447"/>
    </location>
</feature>
<dbReference type="GO" id="GO:0005524">
    <property type="term" value="F:ATP binding"/>
    <property type="evidence" value="ECO:0007669"/>
    <property type="project" value="UniProtKB-UniRule"/>
</dbReference>
<dbReference type="GO" id="GO:0004693">
    <property type="term" value="F:cyclin-dependent protein serine/threonine kinase activity"/>
    <property type="evidence" value="ECO:0007669"/>
    <property type="project" value="UniProtKB-EC"/>
</dbReference>
<keyword evidence="9 16" id="KW-0067">ATP-binding</keyword>